<dbReference type="InterPro" id="IPR000343">
    <property type="entry name" value="4pyrrol_synth_GluRdtase"/>
</dbReference>
<feature type="domain" description="Quinate/shikimate 5-dehydrogenase/glutamyl-tRNA reductase" evidence="6">
    <location>
        <begin position="160"/>
        <end position="235"/>
    </location>
</feature>
<feature type="coiled-coil region" evidence="5">
    <location>
        <begin position="266"/>
        <end position="293"/>
    </location>
</feature>
<feature type="domain" description="Glutamyl-tRNA reductase N-terminal" evidence="7">
    <location>
        <begin position="8"/>
        <end position="135"/>
    </location>
</feature>
<comment type="subunit">
    <text evidence="4">Homodimer.</text>
</comment>
<evidence type="ECO:0000256" key="5">
    <source>
        <dbReference type="SAM" id="Coils"/>
    </source>
</evidence>
<sequence>MNLSCVYLDHRNSTVSQRSGLWEDLDQLEEFVEEGTISECLPLHTCNRVELYMLHSGNELPVEILPTMPLSTLKGLDAVDHLIRVLLGLESMACGESFVVSQVKKEYERYRPLCGPILNRLVQRCLNAASILRTEFHPGRAPSIPWLMVQSLREHRLWPSIKILVLGAGDMGEETAKVLRASQVPFAIANRTDHRAQELASATGGSFLPWDRWEEEAKASDVVIFTTASPEPIMDCGPKSPWCMDMGGSAQVRDMGGKVLSIDHLKERSEELLKDYRKDLTRLERETQETAQAIWADLLTVQGDANRRLAMMRVGQIVESRASQTAQKTGASEEVLRQMAWSVAKAVLAPVLDRQGPHSSRLWRVLAEGVDHDS</sequence>
<dbReference type="Pfam" id="PF01488">
    <property type="entry name" value="Shikimate_DH"/>
    <property type="match status" value="1"/>
</dbReference>
<feature type="site" description="Important for activity" evidence="4">
    <location>
        <position position="81"/>
    </location>
</feature>
<dbReference type="InterPro" id="IPR015895">
    <property type="entry name" value="4pyrrol_synth_GluRdtase_N"/>
</dbReference>
<gene>
    <name evidence="4" type="primary">hemA</name>
    <name evidence="8" type="ORF">SAMN06275492_12529</name>
</gene>
<keyword evidence="1 4" id="KW-0521">NADP</keyword>
<comment type="pathway">
    <text evidence="4">Porphyrin-containing compound metabolism; protoporphyrin-IX biosynthesis; 5-aminolevulinate from L-glutamyl-tRNA(Glu): step 1/2.</text>
</comment>
<proteinExistence type="inferred from homology"/>
<dbReference type="EC" id="1.2.1.70" evidence="4"/>
<dbReference type="OrthoDB" id="110209at2"/>
<dbReference type="HAMAP" id="MF_00087">
    <property type="entry name" value="Glu_tRNA_reductase"/>
    <property type="match status" value="1"/>
</dbReference>
<dbReference type="Proteomes" id="UP000193355">
    <property type="component" value="Unassembled WGS sequence"/>
</dbReference>
<dbReference type="EMBL" id="FXBB01000025">
    <property type="protein sequence ID" value="SMG38993.1"/>
    <property type="molecule type" value="Genomic_DNA"/>
</dbReference>
<dbReference type="AlphaFoldDB" id="A0A1X7KDJ5"/>
<feature type="binding site" evidence="4">
    <location>
        <position position="91"/>
    </location>
    <ligand>
        <name>substrate</name>
    </ligand>
</feature>
<dbReference type="GO" id="GO:0019353">
    <property type="term" value="P:protoporphyrinogen IX biosynthetic process from glutamate"/>
    <property type="evidence" value="ECO:0007669"/>
    <property type="project" value="TreeGrafter"/>
</dbReference>
<accession>A0A1X7KDJ5</accession>
<comment type="caution">
    <text evidence="4">Lacks conserved residue(s) required for the propagation of feature annotation.</text>
</comment>
<dbReference type="PANTHER" id="PTHR43013:SF1">
    <property type="entry name" value="GLUTAMYL-TRNA REDUCTASE"/>
    <property type="match status" value="1"/>
</dbReference>
<dbReference type="Pfam" id="PF05201">
    <property type="entry name" value="GlutR_N"/>
    <property type="match status" value="1"/>
</dbReference>
<feature type="binding site" evidence="4">
    <location>
        <begin position="167"/>
        <end position="172"/>
    </location>
    <ligand>
        <name>NADP(+)</name>
        <dbReference type="ChEBI" id="CHEBI:58349"/>
    </ligand>
</feature>
<keyword evidence="5" id="KW-0175">Coiled coil</keyword>
<comment type="domain">
    <text evidence="4">Possesses an unusual extended V-shaped dimeric structure with each monomer consisting of three distinct domains arranged along a curved 'spinal' alpha-helix. The N-terminal catalytic domain specifically recognizes the glutamate moiety of the substrate. The second domain is the NADPH-binding domain, and the third C-terminal domain is responsible for dimerization.</text>
</comment>
<feature type="active site" description="Nucleophile" evidence="4">
    <location>
        <position position="46"/>
    </location>
</feature>
<evidence type="ECO:0000259" key="7">
    <source>
        <dbReference type="Pfam" id="PF05201"/>
    </source>
</evidence>
<reference evidence="9" key="1">
    <citation type="submission" date="2017-04" db="EMBL/GenBank/DDBJ databases">
        <authorList>
            <person name="Varghese N."/>
            <person name="Submissions S."/>
        </authorList>
    </citation>
    <scope>NUCLEOTIDE SEQUENCE [LARGE SCALE GENOMIC DNA]</scope>
    <source>
        <strain evidence="9">USBA 82</strain>
    </source>
</reference>
<comment type="catalytic activity">
    <reaction evidence="4">
        <text>(S)-4-amino-5-oxopentanoate + tRNA(Glu) + NADP(+) = L-glutamyl-tRNA(Glu) + NADPH + H(+)</text>
        <dbReference type="Rhea" id="RHEA:12344"/>
        <dbReference type="Rhea" id="RHEA-COMP:9663"/>
        <dbReference type="Rhea" id="RHEA-COMP:9680"/>
        <dbReference type="ChEBI" id="CHEBI:15378"/>
        <dbReference type="ChEBI" id="CHEBI:57501"/>
        <dbReference type="ChEBI" id="CHEBI:57783"/>
        <dbReference type="ChEBI" id="CHEBI:58349"/>
        <dbReference type="ChEBI" id="CHEBI:78442"/>
        <dbReference type="ChEBI" id="CHEBI:78520"/>
        <dbReference type="EC" id="1.2.1.70"/>
    </reaction>
</comment>
<dbReference type="SUPFAM" id="SSF51735">
    <property type="entry name" value="NAD(P)-binding Rossmann-fold domains"/>
    <property type="match status" value="1"/>
</dbReference>
<dbReference type="InterPro" id="IPR036343">
    <property type="entry name" value="GluRdtase_N_sf"/>
</dbReference>
<dbReference type="GO" id="GO:0008883">
    <property type="term" value="F:glutamyl-tRNA reductase activity"/>
    <property type="evidence" value="ECO:0007669"/>
    <property type="project" value="UniProtKB-UniRule"/>
</dbReference>
<dbReference type="RefSeq" id="WP_085545090.1">
    <property type="nucleotide sequence ID" value="NZ_FXBB01000025.1"/>
</dbReference>
<feature type="binding site" evidence="4">
    <location>
        <position position="102"/>
    </location>
    <ligand>
        <name>substrate</name>
    </ligand>
</feature>
<evidence type="ECO:0000313" key="8">
    <source>
        <dbReference type="EMBL" id="SMG38993.1"/>
    </source>
</evidence>
<dbReference type="STRING" id="561720.SAMN06275492_12529"/>
<name>A0A1X7KDJ5_9BACT</name>
<protein>
    <recommendedName>
        <fullName evidence="4">Glutamyl-tRNA reductase</fullName>
        <shortName evidence="4">GluTR</shortName>
        <ecNumber evidence="4">1.2.1.70</ecNumber>
    </recommendedName>
</protein>
<keyword evidence="3 4" id="KW-0627">Porphyrin biosynthesis</keyword>
<comment type="function">
    <text evidence="4">Catalyzes the NADPH-dependent reduction of glutamyl-tRNA(Glu) to glutamate 1-semialdehyde (GSA).</text>
</comment>
<dbReference type="SUPFAM" id="SSF69742">
    <property type="entry name" value="Glutamyl tRNA-reductase catalytic, N-terminal domain"/>
    <property type="match status" value="1"/>
</dbReference>
<evidence type="ECO:0000313" key="9">
    <source>
        <dbReference type="Proteomes" id="UP000193355"/>
    </source>
</evidence>
<dbReference type="InterPro" id="IPR036291">
    <property type="entry name" value="NAD(P)-bd_dom_sf"/>
</dbReference>
<evidence type="ECO:0000259" key="6">
    <source>
        <dbReference type="Pfam" id="PF01488"/>
    </source>
</evidence>
<dbReference type="GO" id="GO:0050661">
    <property type="term" value="F:NADP binding"/>
    <property type="evidence" value="ECO:0007669"/>
    <property type="project" value="InterPro"/>
</dbReference>
<evidence type="ECO:0000256" key="3">
    <source>
        <dbReference type="ARBA" id="ARBA00023244"/>
    </source>
</evidence>
<comment type="miscellaneous">
    <text evidence="4">During catalysis, the active site Cys acts as a nucleophile attacking the alpha-carbonyl group of tRNA-bound glutamate with the formation of a thioester intermediate between enzyme and glutamate, and the concomitant release of tRNA(Glu). The thioester intermediate is finally reduced by direct hydride transfer from NADPH, to form the product GSA.</text>
</comment>
<organism evidence="8 9">
    <name type="scientific">Dethiosulfovibrio salsuginis</name>
    <dbReference type="NCBI Taxonomy" id="561720"/>
    <lineage>
        <taxon>Bacteria</taxon>
        <taxon>Thermotogati</taxon>
        <taxon>Synergistota</taxon>
        <taxon>Synergistia</taxon>
        <taxon>Synergistales</taxon>
        <taxon>Dethiosulfovibrionaceae</taxon>
        <taxon>Dethiosulfovibrio</taxon>
    </lineage>
</organism>
<evidence type="ECO:0000256" key="1">
    <source>
        <dbReference type="ARBA" id="ARBA00022857"/>
    </source>
</evidence>
<dbReference type="Gene3D" id="3.30.460.30">
    <property type="entry name" value="Glutamyl-tRNA reductase, N-terminal domain"/>
    <property type="match status" value="1"/>
</dbReference>
<dbReference type="InterPro" id="IPR006151">
    <property type="entry name" value="Shikm_DH/Glu-tRNA_Rdtase"/>
</dbReference>
<evidence type="ECO:0000256" key="2">
    <source>
        <dbReference type="ARBA" id="ARBA00023002"/>
    </source>
</evidence>
<keyword evidence="2 4" id="KW-0560">Oxidoreductase</keyword>
<dbReference type="PANTHER" id="PTHR43013">
    <property type="entry name" value="GLUTAMYL-TRNA REDUCTASE"/>
    <property type="match status" value="1"/>
</dbReference>
<keyword evidence="9" id="KW-1185">Reference proteome</keyword>
<comment type="similarity">
    <text evidence="4">Belongs to the glutamyl-tRNA reductase family.</text>
</comment>
<evidence type="ECO:0000256" key="4">
    <source>
        <dbReference type="HAMAP-Rule" id="MF_00087"/>
    </source>
</evidence>
<dbReference type="Gene3D" id="3.40.50.720">
    <property type="entry name" value="NAD(P)-binding Rossmann-like Domain"/>
    <property type="match status" value="1"/>
</dbReference>
<dbReference type="UniPathway" id="UPA00251">
    <property type="reaction ID" value="UER00316"/>
</dbReference>
<feature type="binding site" evidence="4">
    <location>
        <begin position="45"/>
        <end position="48"/>
    </location>
    <ligand>
        <name>substrate</name>
    </ligand>
</feature>